<feature type="region of interest" description="Disordered" evidence="1">
    <location>
        <begin position="495"/>
        <end position="521"/>
    </location>
</feature>
<evidence type="ECO:0000256" key="1">
    <source>
        <dbReference type="SAM" id="MobiDB-lite"/>
    </source>
</evidence>
<dbReference type="RefSeq" id="WP_258348483.1">
    <property type="nucleotide sequence ID" value="NZ_BAAAYK010000038.1"/>
</dbReference>
<keyword evidence="3" id="KW-1185">Reference proteome</keyword>
<protein>
    <submittedName>
        <fullName evidence="2">Condensation domain-containing protein</fullName>
    </submittedName>
</protein>
<dbReference type="InterPro" id="IPR023213">
    <property type="entry name" value="CAT-like_dom_sf"/>
</dbReference>
<dbReference type="Proteomes" id="UP001500483">
    <property type="component" value="Unassembled WGS sequence"/>
</dbReference>
<proteinExistence type="predicted"/>
<organism evidence="2 3">
    <name type="scientific">Saccharopolyspora gregorii</name>
    <dbReference type="NCBI Taxonomy" id="33914"/>
    <lineage>
        <taxon>Bacteria</taxon>
        <taxon>Bacillati</taxon>
        <taxon>Actinomycetota</taxon>
        <taxon>Actinomycetes</taxon>
        <taxon>Pseudonocardiales</taxon>
        <taxon>Pseudonocardiaceae</taxon>
        <taxon>Saccharopolyspora</taxon>
    </lineage>
</organism>
<evidence type="ECO:0000313" key="2">
    <source>
        <dbReference type="EMBL" id="GAA3357022.1"/>
    </source>
</evidence>
<dbReference type="SUPFAM" id="SSF52777">
    <property type="entry name" value="CoA-dependent acyltransferases"/>
    <property type="match status" value="2"/>
</dbReference>
<evidence type="ECO:0000313" key="3">
    <source>
        <dbReference type="Proteomes" id="UP001500483"/>
    </source>
</evidence>
<name>A0ABP6RPX2_9PSEU</name>
<dbReference type="Gene3D" id="3.30.559.30">
    <property type="entry name" value="Nonribosomal peptide synthetase, condensation domain"/>
    <property type="match status" value="1"/>
</dbReference>
<gene>
    <name evidence="2" type="ORF">GCM10020366_23370</name>
</gene>
<dbReference type="EMBL" id="BAAAYK010000038">
    <property type="protein sequence ID" value="GAA3357022.1"/>
    <property type="molecule type" value="Genomic_DNA"/>
</dbReference>
<comment type="caution">
    <text evidence="2">The sequence shown here is derived from an EMBL/GenBank/DDBJ whole genome shotgun (WGS) entry which is preliminary data.</text>
</comment>
<accession>A0ABP6RPX2</accession>
<dbReference type="Gene3D" id="3.30.559.10">
    <property type="entry name" value="Chloramphenicol acetyltransferase-like domain"/>
    <property type="match status" value="1"/>
</dbReference>
<sequence length="521" mass="56035">MRFTEIADYSVRPGEAAQWSVSPAEGAEPVPDPRPPSHLQQAHVRARAERGAASDPSWLAIGFDLDGPLDEPAWRAALLRWVDRHETLRSALRSDGGEVRRRTWAPGRSVISRDGLGTFREPAEISDALRELFNARTDPTSWPSYVFATVTRADSCTVCLAFDHGNVDGYSILLVLQEVRELYLAARAGRPADLPAAEEVGSYVDFCAREREYTDGFERSDEPVERWAEFLADCGGAPPGFPLPAGAPSAEPRSRQHGLCEWLVDADGATAFEVACRRNGGSAFSGALAALALAAARPGAPDAPEQFRALLLLHTRSARRWARSLGWFVGLAPVALPLPVGVVAAGAAGVPDGVDLLDLLPGAGAALRRAKPLSTVPVPKVAELLGVELPPRFVVSYMDLRSSPGARCWAESKARALHAPASSADEVYLWVMRSEEGIYVTSRFPGAARTDAAVREYVERIRYLVRAAASAADPELLPEFAPLWTDVELHDQVGSGARTPVGAGSRRAGPDHDVVLKGTRP</sequence>
<reference evidence="3" key="1">
    <citation type="journal article" date="2019" name="Int. J. Syst. Evol. Microbiol.">
        <title>The Global Catalogue of Microorganisms (GCM) 10K type strain sequencing project: providing services to taxonomists for standard genome sequencing and annotation.</title>
        <authorList>
            <consortium name="The Broad Institute Genomics Platform"/>
            <consortium name="The Broad Institute Genome Sequencing Center for Infectious Disease"/>
            <person name="Wu L."/>
            <person name="Ma J."/>
        </authorList>
    </citation>
    <scope>NUCLEOTIDE SEQUENCE [LARGE SCALE GENOMIC DNA]</scope>
    <source>
        <strain evidence="3">JCM 9687</strain>
    </source>
</reference>
<feature type="region of interest" description="Disordered" evidence="1">
    <location>
        <begin position="14"/>
        <end position="41"/>
    </location>
</feature>